<organism evidence="2 3">
    <name type="scientific">Kineococcus xinjiangensis</name>
    <dbReference type="NCBI Taxonomy" id="512762"/>
    <lineage>
        <taxon>Bacteria</taxon>
        <taxon>Bacillati</taxon>
        <taxon>Actinomycetota</taxon>
        <taxon>Actinomycetes</taxon>
        <taxon>Kineosporiales</taxon>
        <taxon>Kineosporiaceae</taxon>
        <taxon>Kineococcus</taxon>
    </lineage>
</organism>
<dbReference type="AlphaFoldDB" id="A0A2S6IT68"/>
<dbReference type="EMBL" id="PTJD01000004">
    <property type="protein sequence ID" value="PPK97335.1"/>
    <property type="molecule type" value="Genomic_DNA"/>
</dbReference>
<keyword evidence="1" id="KW-1133">Transmembrane helix</keyword>
<feature type="transmembrane region" description="Helical" evidence="1">
    <location>
        <begin position="98"/>
        <end position="122"/>
    </location>
</feature>
<accession>A0A2S6IT68</accession>
<dbReference type="Proteomes" id="UP000239485">
    <property type="component" value="Unassembled WGS sequence"/>
</dbReference>
<keyword evidence="3" id="KW-1185">Reference proteome</keyword>
<evidence type="ECO:0000256" key="1">
    <source>
        <dbReference type="SAM" id="Phobius"/>
    </source>
</evidence>
<proteinExistence type="predicted"/>
<comment type="caution">
    <text evidence="2">The sequence shown here is derived from an EMBL/GenBank/DDBJ whole genome shotgun (WGS) entry which is preliminary data.</text>
</comment>
<reference evidence="2 3" key="1">
    <citation type="submission" date="2018-02" db="EMBL/GenBank/DDBJ databases">
        <title>Genomic Encyclopedia of Archaeal and Bacterial Type Strains, Phase II (KMG-II): from individual species to whole genera.</title>
        <authorList>
            <person name="Goeker M."/>
        </authorList>
    </citation>
    <scope>NUCLEOTIDE SEQUENCE [LARGE SCALE GENOMIC DNA]</scope>
    <source>
        <strain evidence="2 3">DSM 22857</strain>
    </source>
</reference>
<protein>
    <submittedName>
        <fullName evidence="2">Uncharacterized protein</fullName>
    </submittedName>
</protein>
<name>A0A2S6IT68_9ACTN</name>
<evidence type="ECO:0000313" key="2">
    <source>
        <dbReference type="EMBL" id="PPK97335.1"/>
    </source>
</evidence>
<keyword evidence="1" id="KW-0812">Transmembrane</keyword>
<feature type="transmembrane region" description="Helical" evidence="1">
    <location>
        <begin position="142"/>
        <end position="160"/>
    </location>
</feature>
<sequence>MRSVTSRTRSVVLVGAVLGASLLPLVVLLVDVASVLGGAYDDALPPSDEGSLLAGRIGTALLTVSVVPTLLVAAVGVAVPAAAVLAGGRSTPGRLLRAVAAATATLLVLVALATALATVLGFGWGGYRGLGPSYAAVHAPTLGPLVFVAVFAAAELVVLVRGARW</sequence>
<evidence type="ECO:0000313" key="3">
    <source>
        <dbReference type="Proteomes" id="UP000239485"/>
    </source>
</evidence>
<gene>
    <name evidence="2" type="ORF">CLV92_104156</name>
</gene>
<feature type="transmembrane region" description="Helical" evidence="1">
    <location>
        <begin position="61"/>
        <end position="86"/>
    </location>
</feature>
<keyword evidence="1" id="KW-0472">Membrane</keyword>